<dbReference type="InterPro" id="IPR047819">
    <property type="entry name" value="P5A-ATPase_N"/>
</dbReference>
<feature type="transmembrane region" description="Helical" evidence="13">
    <location>
        <begin position="512"/>
        <end position="533"/>
    </location>
</feature>
<dbReference type="InterPro" id="IPR023298">
    <property type="entry name" value="ATPase_P-typ_TM_dom_sf"/>
</dbReference>
<keyword evidence="18" id="KW-1185">Reference proteome</keyword>
<evidence type="ECO:0000256" key="9">
    <source>
        <dbReference type="ARBA" id="ARBA00022967"/>
    </source>
</evidence>
<dbReference type="InterPro" id="IPR059000">
    <property type="entry name" value="ATPase_P-type_domA"/>
</dbReference>
<dbReference type="InterPro" id="IPR006544">
    <property type="entry name" value="P-type_TPase_V"/>
</dbReference>
<dbReference type="InterPro" id="IPR044492">
    <property type="entry name" value="P_typ_ATPase_HD_dom"/>
</dbReference>
<dbReference type="NCBIfam" id="TIGR01494">
    <property type="entry name" value="ATPase_P-type"/>
    <property type="match status" value="1"/>
</dbReference>
<dbReference type="GO" id="GO:0016887">
    <property type="term" value="F:ATP hydrolysis activity"/>
    <property type="evidence" value="ECO:0007669"/>
    <property type="project" value="InterPro"/>
</dbReference>
<dbReference type="PRINTS" id="PR00119">
    <property type="entry name" value="CATATPASE"/>
</dbReference>
<protein>
    <recommendedName>
        <fullName evidence="13">Cation-transporting ATPase</fullName>
        <ecNumber evidence="13">7.2.2.-</ecNumber>
    </recommendedName>
</protein>
<feature type="compositionally biased region" description="Polar residues" evidence="14">
    <location>
        <begin position="140"/>
        <end position="149"/>
    </location>
</feature>
<evidence type="ECO:0000256" key="4">
    <source>
        <dbReference type="ARBA" id="ARBA00022692"/>
    </source>
</evidence>
<dbReference type="PANTHER" id="PTHR45630:SF8">
    <property type="entry name" value="CATION-TRANSPORTING ATPASE"/>
    <property type="match status" value="1"/>
</dbReference>
<dbReference type="SUPFAM" id="SSF81653">
    <property type="entry name" value="Calcium ATPase, transduction domain A"/>
    <property type="match status" value="1"/>
</dbReference>
<feature type="region of interest" description="Disordered" evidence="14">
    <location>
        <begin position="422"/>
        <end position="441"/>
    </location>
</feature>
<dbReference type="Pfam" id="PF13246">
    <property type="entry name" value="Cation_ATPase"/>
    <property type="match status" value="1"/>
</dbReference>
<dbReference type="PROSITE" id="PS00154">
    <property type="entry name" value="ATPASE_E1_E2"/>
    <property type="match status" value="1"/>
</dbReference>
<feature type="transmembrane region" description="Helical" evidence="13">
    <location>
        <begin position="1358"/>
        <end position="1377"/>
    </location>
</feature>
<feature type="transmembrane region" description="Helical" evidence="13">
    <location>
        <begin position="1311"/>
        <end position="1333"/>
    </location>
</feature>
<evidence type="ECO:0000256" key="5">
    <source>
        <dbReference type="ARBA" id="ARBA00022723"/>
    </source>
</evidence>
<feature type="compositionally biased region" description="Basic and acidic residues" evidence="14">
    <location>
        <begin position="51"/>
        <end position="64"/>
    </location>
</feature>
<dbReference type="SUPFAM" id="SSF81665">
    <property type="entry name" value="Calcium ATPase, transmembrane domain M"/>
    <property type="match status" value="1"/>
</dbReference>
<feature type="transmembrane region" description="Helical" evidence="13">
    <location>
        <begin position="760"/>
        <end position="782"/>
    </location>
</feature>
<feature type="region of interest" description="Disordered" evidence="14">
    <location>
        <begin position="1"/>
        <end position="252"/>
    </location>
</feature>
<dbReference type="SFLD" id="SFLDS00003">
    <property type="entry name" value="Haloacid_Dehalogenase"/>
    <property type="match status" value="1"/>
</dbReference>
<dbReference type="GO" id="GO:0006874">
    <property type="term" value="P:intracellular calcium ion homeostasis"/>
    <property type="evidence" value="ECO:0007669"/>
    <property type="project" value="TreeGrafter"/>
</dbReference>
<evidence type="ECO:0000256" key="13">
    <source>
        <dbReference type="RuleBase" id="RU362082"/>
    </source>
</evidence>
<feature type="transmembrane region" description="Helical" evidence="13">
    <location>
        <begin position="539"/>
        <end position="559"/>
    </location>
</feature>
<feature type="compositionally biased region" description="Acidic residues" evidence="14">
    <location>
        <begin position="203"/>
        <end position="225"/>
    </location>
</feature>
<feature type="transmembrane region" description="Helical" evidence="13">
    <location>
        <begin position="721"/>
        <end position="740"/>
    </location>
</feature>
<feature type="transmembrane region" description="Helical" evidence="13">
    <location>
        <begin position="348"/>
        <end position="369"/>
    </location>
</feature>
<comment type="catalytic activity">
    <reaction evidence="12 13">
        <text>ATP + H2O = ADP + phosphate + H(+)</text>
        <dbReference type="Rhea" id="RHEA:13065"/>
        <dbReference type="ChEBI" id="CHEBI:15377"/>
        <dbReference type="ChEBI" id="CHEBI:15378"/>
        <dbReference type="ChEBI" id="CHEBI:30616"/>
        <dbReference type="ChEBI" id="CHEBI:43474"/>
        <dbReference type="ChEBI" id="CHEBI:456216"/>
    </reaction>
</comment>
<evidence type="ECO:0000256" key="11">
    <source>
        <dbReference type="ARBA" id="ARBA00023136"/>
    </source>
</evidence>
<dbReference type="EC" id="7.2.2.-" evidence="13"/>
<dbReference type="GO" id="GO:0005524">
    <property type="term" value="F:ATP binding"/>
    <property type="evidence" value="ECO:0007669"/>
    <property type="project" value="UniProtKB-UniRule"/>
</dbReference>
<proteinExistence type="inferred from homology"/>
<keyword evidence="8 13" id="KW-0460">Magnesium</keyword>
<evidence type="ECO:0000256" key="1">
    <source>
        <dbReference type="ARBA" id="ARBA00004141"/>
    </source>
</evidence>
<dbReference type="SUPFAM" id="SSF81660">
    <property type="entry name" value="Metal cation-transporting ATPase, ATP-binding domain N"/>
    <property type="match status" value="1"/>
</dbReference>
<dbReference type="InterPro" id="IPR036412">
    <property type="entry name" value="HAD-like_sf"/>
</dbReference>
<keyword evidence="11 13" id="KW-0472">Membrane</keyword>
<dbReference type="InterPro" id="IPR023214">
    <property type="entry name" value="HAD_sf"/>
</dbReference>
<feature type="transmembrane region" description="Helical" evidence="13">
    <location>
        <begin position="1425"/>
        <end position="1447"/>
    </location>
</feature>
<dbReference type="InterPro" id="IPR047821">
    <property type="entry name" value="P5B-type_ATPase"/>
</dbReference>
<dbReference type="SFLD" id="SFLDG00002">
    <property type="entry name" value="C1.7:_P-type_atpase_like"/>
    <property type="match status" value="1"/>
</dbReference>
<dbReference type="SUPFAM" id="SSF56784">
    <property type="entry name" value="HAD-like"/>
    <property type="match status" value="1"/>
</dbReference>
<dbReference type="FunFam" id="3.40.50.1000:FF:000068">
    <property type="entry name" value="Cation-transporting ATPase"/>
    <property type="match status" value="1"/>
</dbReference>
<keyword evidence="9 13" id="KW-1278">Translocase</keyword>
<name>A0AAF0ETX8_9BASI</name>
<dbReference type="Pfam" id="PF12409">
    <property type="entry name" value="P5-ATPase"/>
    <property type="match status" value="1"/>
</dbReference>
<keyword evidence="3" id="KW-0597">Phosphoprotein</keyword>
<evidence type="ECO:0000256" key="8">
    <source>
        <dbReference type="ARBA" id="ARBA00022842"/>
    </source>
</evidence>
<dbReference type="Proteomes" id="UP001219933">
    <property type="component" value="Chromosome 2"/>
</dbReference>
<feature type="compositionally biased region" description="Basic and acidic residues" evidence="14">
    <location>
        <begin position="226"/>
        <end position="236"/>
    </location>
</feature>
<evidence type="ECO:0000256" key="10">
    <source>
        <dbReference type="ARBA" id="ARBA00022989"/>
    </source>
</evidence>
<gene>
    <name evidence="17" type="ORF">MCUN1_001912</name>
</gene>
<evidence type="ECO:0000256" key="2">
    <source>
        <dbReference type="ARBA" id="ARBA00006000"/>
    </source>
</evidence>
<feature type="compositionally biased region" description="Polar residues" evidence="14">
    <location>
        <begin position="422"/>
        <end position="432"/>
    </location>
</feature>
<evidence type="ECO:0000256" key="3">
    <source>
        <dbReference type="ARBA" id="ARBA00022553"/>
    </source>
</evidence>
<dbReference type="InterPro" id="IPR001757">
    <property type="entry name" value="P_typ_ATPase"/>
</dbReference>
<dbReference type="PANTHER" id="PTHR45630">
    <property type="entry name" value="CATION-TRANSPORTING ATPASE-RELATED"/>
    <property type="match status" value="1"/>
</dbReference>
<evidence type="ECO:0000256" key="7">
    <source>
        <dbReference type="ARBA" id="ARBA00022840"/>
    </source>
</evidence>
<evidence type="ECO:0000313" key="17">
    <source>
        <dbReference type="EMBL" id="WFD35064.1"/>
    </source>
</evidence>
<keyword evidence="5 13" id="KW-0479">Metal-binding</keyword>
<keyword evidence="4 13" id="KW-0812">Transmembrane</keyword>
<dbReference type="NCBIfam" id="TIGR01657">
    <property type="entry name" value="P-ATPase-V"/>
    <property type="match status" value="1"/>
</dbReference>
<feature type="compositionally biased region" description="Basic and acidic residues" evidence="14">
    <location>
        <begin position="150"/>
        <end position="162"/>
    </location>
</feature>
<evidence type="ECO:0000259" key="16">
    <source>
        <dbReference type="Pfam" id="PF12409"/>
    </source>
</evidence>
<feature type="transmembrane region" description="Helical" evidence="13">
    <location>
        <begin position="1389"/>
        <end position="1413"/>
    </location>
</feature>
<sequence length="1492" mass="166049">MGRGRSAAQPFELADEQYQAPFALGNAREQEPNGEAEFTPSSVSSSFFGDEELKAAQEWARESQRSSASPAGIPQRRRRRRDSQVGSYEDANSVFDGPAAEFVPSSVSSMHHVMSRPSFSEYSERRRRQRTHMRSDSRSGRASQASFGHSSRDVSPHSERGSSRPASIISYRKRNYGSTSRRTQGELSTSIIGSLLSSRRDEPEEVFSDEEFGEGSEQWSDNDDDQQSRHSSESDRSSTSSMRPRSPTGRMIPLFGEFGEGFDAHQFHDGDEDAHDAPFHDPSLADKPFHLKDYPDAAPLLEDHVGLDDDAKPSVWLDRTSRSKQQVYLADEDTLIHVIGYRTRYTRMLLYMVACVVSLGIVPLVFRWLPRLKLRHLYQEVDFVEAEFVVVENQWGDMSIEQFSKMPFARPMSVVFPPSLTEPPSTHAQTYNPPDEEPETSDELIDPVLFTYRYMRFILHPPSGRFRMLKDWRDAAWKDIGALGSGTTTDSHRDRWALFGPNQIDIVAKSTWALLVDEVLHPFYMFQIVSIFLWMIDDYYYYAFCIAAISVGSIVSTLIETHRTVTRMREMNRFVCTVRTLRNGEWIEIDSSELVPGDVFDAADPSLTVVPADSVLLSGDAIMNESMLTGESVPISKVPLTPPDVGLLQVAKTDMSTSLARHFLFAGTKVIRIRAAATNSATDEVCAKALVVGTGFNTTKGALVRSMLFPKPMGFKFYRDSFRFIGFLACIAGVGFLGNTVNFIELGISWNTLLIRVLDLITVVVPPALPATMSIGTAFAIVRLRNKGVFCTSPMRVNIGGKVNVACFDKTGTLTEDGLDVLGVRTVDPTSQFSELHTTAEEIPEVDGSLALINALSACHSLKVVDGEVIGDPLDIKMFEFTNWTLDEGDHDHNAGRAGATDAPALVQTIVRPPGSACGIESDAGLELGVIRQFEFVSALRRMSVIVKRLHSESMEIFVKGAPEALIDICDVESLPADYDDLLSYYTKHGYRVIACAGKSIPGMTWVEAQRITRTEAESNLQFLGLIVFENKLKPGTAPAIETLRNAHIVCKMVTGDNPRTAISVARECGMVSQSTSMYLPSFEQGSPDEPENVVLRWTNTDDDDMRLNPDTLKPIETVHDQSEMEPRDYALVVSGDVFRWMMDYAPIEIVRRMLIKGTIFARMSPDEKHELIDKLQELGYTVGMCGDGANDCGALKAADMGISLSEAEASVAAPFTSTRPDISCVIEVLREGRAALVTSFSCFKYMALYSLIQFTSISLLYSLASSLGDFQFLYIDLFIILPVAVAMARTLPYPTLSPKRPTANLMSKKVLISMIGQVVICAVAQGVTFWLVRHQEWYKRPEINPDKLNVINYENTTLFLVSSFQYITVAAVFSVGPPYRLPIYTNPMLLVSLMSLGLVSLYVLFVQSGYLFDLFGLVTLPMSFHWTLFTIVAVNTAMCFVFESYLSGPTLRVVKALLRVIHPSRKHDKHRKHDSKAYKAIISSLNDPDDA</sequence>
<feature type="transmembrane region" description="Helical" evidence="13">
    <location>
        <begin position="1271"/>
        <end position="1290"/>
    </location>
</feature>
<dbReference type="Gene3D" id="3.40.1110.10">
    <property type="entry name" value="Calcium-transporting ATPase, cytoplasmic domain N"/>
    <property type="match status" value="1"/>
</dbReference>
<feature type="domain" description="P5B-type ATPase N-terminal" evidence="16">
    <location>
        <begin position="332"/>
        <end position="460"/>
    </location>
</feature>
<feature type="compositionally biased region" description="Low complexity" evidence="14">
    <location>
        <begin position="187"/>
        <end position="197"/>
    </location>
</feature>
<evidence type="ECO:0000259" key="15">
    <source>
        <dbReference type="Pfam" id="PF00122"/>
    </source>
</evidence>
<keyword evidence="6 13" id="KW-0547">Nucleotide-binding</keyword>
<evidence type="ECO:0000256" key="6">
    <source>
        <dbReference type="ARBA" id="ARBA00022741"/>
    </source>
</evidence>
<feature type="compositionally biased region" description="Low complexity" evidence="14">
    <location>
        <begin position="237"/>
        <end position="246"/>
    </location>
</feature>
<dbReference type="Pfam" id="PF00122">
    <property type="entry name" value="E1-E2_ATPase"/>
    <property type="match status" value="1"/>
</dbReference>
<dbReference type="InterPro" id="IPR008250">
    <property type="entry name" value="ATPase_P-typ_transduc_dom_A_sf"/>
</dbReference>
<dbReference type="GO" id="GO:0046872">
    <property type="term" value="F:metal ion binding"/>
    <property type="evidence" value="ECO:0007669"/>
    <property type="project" value="UniProtKB-UniRule"/>
</dbReference>
<comment type="similarity">
    <text evidence="2 13">Belongs to the cation transport ATPase (P-type) (TC 3.A.3) family. Type V subfamily.</text>
</comment>
<dbReference type="GO" id="GO:0015662">
    <property type="term" value="F:P-type ion transporter activity"/>
    <property type="evidence" value="ECO:0007669"/>
    <property type="project" value="InterPro"/>
</dbReference>
<evidence type="ECO:0000313" key="18">
    <source>
        <dbReference type="Proteomes" id="UP001219933"/>
    </source>
</evidence>
<dbReference type="InterPro" id="IPR023299">
    <property type="entry name" value="ATPase_P-typ_cyto_dom_N"/>
</dbReference>
<feature type="compositionally biased region" description="Polar residues" evidence="14">
    <location>
        <begin position="176"/>
        <end position="186"/>
    </location>
</feature>
<dbReference type="FunFam" id="3.40.1110.10:FF:000057">
    <property type="entry name" value="Cation-transporting ATPase"/>
    <property type="match status" value="1"/>
</dbReference>
<keyword evidence="10 13" id="KW-1133">Transmembrane helix</keyword>
<feature type="transmembrane region" description="Helical" evidence="13">
    <location>
        <begin position="1247"/>
        <end position="1265"/>
    </location>
</feature>
<organism evidence="17 18">
    <name type="scientific">Malassezia cuniculi</name>
    <dbReference type="NCBI Taxonomy" id="948313"/>
    <lineage>
        <taxon>Eukaryota</taxon>
        <taxon>Fungi</taxon>
        <taxon>Dikarya</taxon>
        <taxon>Basidiomycota</taxon>
        <taxon>Ustilaginomycotina</taxon>
        <taxon>Malasseziomycetes</taxon>
        <taxon>Malasseziales</taxon>
        <taxon>Malasseziaceae</taxon>
        <taxon>Malassezia</taxon>
    </lineage>
</organism>
<dbReference type="EMBL" id="CP119878">
    <property type="protein sequence ID" value="WFD35064.1"/>
    <property type="molecule type" value="Genomic_DNA"/>
</dbReference>
<keyword evidence="7 13" id="KW-0067">ATP-binding</keyword>
<dbReference type="GO" id="GO:0016020">
    <property type="term" value="C:membrane"/>
    <property type="evidence" value="ECO:0007669"/>
    <property type="project" value="UniProtKB-SubCell"/>
</dbReference>
<reference evidence="17" key="1">
    <citation type="submission" date="2023-03" db="EMBL/GenBank/DDBJ databases">
        <title>Mating type loci evolution in Malassezia.</title>
        <authorList>
            <person name="Coelho M.A."/>
        </authorList>
    </citation>
    <scope>NUCLEOTIDE SEQUENCE</scope>
    <source>
        <strain evidence="17">CBS 11721</strain>
    </source>
</reference>
<evidence type="ECO:0000256" key="12">
    <source>
        <dbReference type="ARBA" id="ARBA00049360"/>
    </source>
</evidence>
<dbReference type="Gene3D" id="2.70.150.10">
    <property type="entry name" value="Calcium-transporting ATPase, cytoplasmic transduction domain A"/>
    <property type="match status" value="1"/>
</dbReference>
<feature type="domain" description="P-type ATPase A" evidence="15">
    <location>
        <begin position="577"/>
        <end position="707"/>
    </location>
</feature>
<comment type="subcellular location">
    <subcellularLocation>
        <location evidence="1 13">Membrane</location>
        <topology evidence="1 13">Multi-pass membrane protein</topology>
    </subcellularLocation>
</comment>
<dbReference type="Gene3D" id="3.40.50.1000">
    <property type="entry name" value="HAD superfamily/HAD-like"/>
    <property type="match status" value="1"/>
</dbReference>
<dbReference type="GO" id="GO:0019829">
    <property type="term" value="F:ATPase-coupled monoatomic cation transmembrane transporter activity"/>
    <property type="evidence" value="ECO:0007669"/>
    <property type="project" value="UniProtKB-UniRule"/>
</dbReference>
<accession>A0AAF0ETX8</accession>
<evidence type="ECO:0000256" key="14">
    <source>
        <dbReference type="SAM" id="MobiDB-lite"/>
    </source>
</evidence>
<dbReference type="CDD" id="cd07542">
    <property type="entry name" value="P-type_ATPase_cation"/>
    <property type="match status" value="1"/>
</dbReference>
<dbReference type="FunFam" id="2.70.150.10:FF:000057">
    <property type="entry name" value="Cation-transporting ATPase"/>
    <property type="match status" value="1"/>
</dbReference>
<dbReference type="InterPro" id="IPR018303">
    <property type="entry name" value="ATPase_P-typ_P_site"/>
</dbReference>
<dbReference type="SFLD" id="SFLDF00027">
    <property type="entry name" value="p-type_atpase"/>
    <property type="match status" value="1"/>
</dbReference>